<comment type="caution">
    <text evidence="6">The sequence shown here is derived from an EMBL/GenBank/DDBJ whole genome shotgun (WGS) entry which is preliminary data.</text>
</comment>
<dbReference type="EMBL" id="JANIBK010000002">
    <property type="protein sequence ID" value="MCQ8126983.1"/>
    <property type="molecule type" value="Genomic_DNA"/>
</dbReference>
<organism evidence="6 7">
    <name type="scientific">Methylomonas rivi</name>
    <dbReference type="NCBI Taxonomy" id="2952226"/>
    <lineage>
        <taxon>Bacteria</taxon>
        <taxon>Pseudomonadati</taxon>
        <taxon>Pseudomonadota</taxon>
        <taxon>Gammaproteobacteria</taxon>
        <taxon>Methylococcales</taxon>
        <taxon>Methylococcaceae</taxon>
        <taxon>Methylomonas</taxon>
    </lineage>
</organism>
<feature type="domain" description="Phospholipid/glycerol acyltransferase" evidence="5">
    <location>
        <begin position="85"/>
        <end position="199"/>
    </location>
</feature>
<dbReference type="PANTHER" id="PTHR10434">
    <property type="entry name" value="1-ACYL-SN-GLYCEROL-3-PHOSPHATE ACYLTRANSFERASE"/>
    <property type="match status" value="1"/>
</dbReference>
<dbReference type="Proteomes" id="UP001524586">
    <property type="component" value="Unassembled WGS sequence"/>
</dbReference>
<dbReference type="SMART" id="SM00563">
    <property type="entry name" value="PlsC"/>
    <property type="match status" value="1"/>
</dbReference>
<dbReference type="CDD" id="cd07989">
    <property type="entry name" value="LPLAT_AGPAT-like"/>
    <property type="match status" value="1"/>
</dbReference>
<keyword evidence="4" id="KW-1133">Transmembrane helix</keyword>
<dbReference type="InterPro" id="IPR002123">
    <property type="entry name" value="Plipid/glycerol_acylTrfase"/>
</dbReference>
<gene>
    <name evidence="6" type="ORF">NP596_00825</name>
</gene>
<evidence type="ECO:0000256" key="2">
    <source>
        <dbReference type="ARBA" id="ARBA00022679"/>
    </source>
</evidence>
<feature type="transmembrane region" description="Helical" evidence="4">
    <location>
        <begin position="22"/>
        <end position="43"/>
    </location>
</feature>
<comment type="pathway">
    <text evidence="1">Lipid metabolism.</text>
</comment>
<proteinExistence type="predicted"/>
<keyword evidence="7" id="KW-1185">Reference proteome</keyword>
<keyword evidence="4" id="KW-0812">Transmembrane</keyword>
<dbReference type="GO" id="GO:0016746">
    <property type="term" value="F:acyltransferase activity"/>
    <property type="evidence" value="ECO:0007669"/>
    <property type="project" value="UniProtKB-KW"/>
</dbReference>
<dbReference type="RefSeq" id="WP_256613300.1">
    <property type="nucleotide sequence ID" value="NZ_JANIBK010000002.1"/>
</dbReference>
<reference evidence="6 7" key="1">
    <citation type="submission" date="2022-07" db="EMBL/GenBank/DDBJ databases">
        <title>Methylomonas rivi sp. nov., Methylomonas rosea sp. nov., Methylomonas aureus sp. nov. and Methylomonas subterranea sp. nov., four novel methanotrophs isolated from a freshwater creek and the deep terrestrial subsurface.</title>
        <authorList>
            <person name="Abin C."/>
            <person name="Sankaranarayanan K."/>
            <person name="Garner C."/>
            <person name="Sindelar R."/>
            <person name="Kotary K."/>
            <person name="Garner R."/>
            <person name="Barclay S."/>
            <person name="Lawson P."/>
            <person name="Krumholz L."/>
        </authorList>
    </citation>
    <scope>NUCLEOTIDE SEQUENCE [LARGE SCALE GENOMIC DNA]</scope>
    <source>
        <strain evidence="6 7">WSC-6</strain>
    </source>
</reference>
<sequence length="253" mass="27994">MTQHTTSSRQADFKVYLGSTLFFIYVLFSTPIVGVAILGGFFLPFSMRYRFADIWIDCLLYMLKLCCGLSYEVEGTENIPKNQAAVILSKHQSAWETIALRQIISPQTAVLKKSLLQIPFGGWALATLKPIAIDRSNQKEALKMLLEQGVERLREGLFVLIFPEGTRVAPGAYKKFNAGGAMLANKTGFPVIPLAHNAGEFWPRNSFVKYPGVIKVKIGPMISTLNKSTKDINAEAEAWISQAMLNISAESGK</sequence>
<keyword evidence="3 6" id="KW-0012">Acyltransferase</keyword>
<accession>A0ABT1TZJ1</accession>
<protein>
    <submittedName>
        <fullName evidence="6">1-acyl-sn-glycerol-3-phosphate acyltransferase</fullName>
    </submittedName>
</protein>
<keyword evidence="4" id="KW-0472">Membrane</keyword>
<dbReference type="SUPFAM" id="SSF69593">
    <property type="entry name" value="Glycerol-3-phosphate (1)-acyltransferase"/>
    <property type="match status" value="1"/>
</dbReference>
<evidence type="ECO:0000313" key="6">
    <source>
        <dbReference type="EMBL" id="MCQ8126983.1"/>
    </source>
</evidence>
<evidence type="ECO:0000256" key="4">
    <source>
        <dbReference type="SAM" id="Phobius"/>
    </source>
</evidence>
<evidence type="ECO:0000313" key="7">
    <source>
        <dbReference type="Proteomes" id="UP001524586"/>
    </source>
</evidence>
<name>A0ABT1TZJ1_9GAMM</name>
<dbReference type="PANTHER" id="PTHR10434:SF40">
    <property type="entry name" value="1-ACYL-SN-GLYCEROL-3-PHOSPHATE ACYLTRANSFERASE"/>
    <property type="match status" value="1"/>
</dbReference>
<evidence type="ECO:0000256" key="3">
    <source>
        <dbReference type="ARBA" id="ARBA00023315"/>
    </source>
</evidence>
<evidence type="ECO:0000259" key="5">
    <source>
        <dbReference type="SMART" id="SM00563"/>
    </source>
</evidence>
<dbReference type="Pfam" id="PF01553">
    <property type="entry name" value="Acyltransferase"/>
    <property type="match status" value="1"/>
</dbReference>
<evidence type="ECO:0000256" key="1">
    <source>
        <dbReference type="ARBA" id="ARBA00005189"/>
    </source>
</evidence>
<keyword evidence="2" id="KW-0808">Transferase</keyword>